<dbReference type="GO" id="GO:0016020">
    <property type="term" value="C:membrane"/>
    <property type="evidence" value="ECO:0007669"/>
    <property type="project" value="UniProtKB-SubCell"/>
</dbReference>
<organism evidence="6 7">
    <name type="scientific">Methyloceanibacter caenitepidi</name>
    <dbReference type="NCBI Taxonomy" id="1384459"/>
    <lineage>
        <taxon>Bacteria</taxon>
        <taxon>Pseudomonadati</taxon>
        <taxon>Pseudomonadota</taxon>
        <taxon>Alphaproteobacteria</taxon>
        <taxon>Hyphomicrobiales</taxon>
        <taxon>Hyphomicrobiaceae</taxon>
        <taxon>Methyloceanibacter</taxon>
    </lineage>
</organism>
<comment type="subcellular location">
    <subcellularLocation>
        <location evidence="1">Membrane</location>
    </subcellularLocation>
</comment>
<dbReference type="InterPro" id="IPR023352">
    <property type="entry name" value="MAPEG-like_dom_sf"/>
</dbReference>
<dbReference type="InterPro" id="IPR001129">
    <property type="entry name" value="Membr-assoc_MAPEG"/>
</dbReference>
<evidence type="ECO:0000256" key="3">
    <source>
        <dbReference type="ARBA" id="ARBA00022989"/>
    </source>
</evidence>
<evidence type="ECO:0000256" key="2">
    <source>
        <dbReference type="ARBA" id="ARBA00022692"/>
    </source>
</evidence>
<evidence type="ECO:0000313" key="6">
    <source>
        <dbReference type="EMBL" id="BAQ17874.1"/>
    </source>
</evidence>
<accession>A0A0A8K7D1</accession>
<evidence type="ECO:0000256" key="5">
    <source>
        <dbReference type="SAM" id="Phobius"/>
    </source>
</evidence>
<name>A0A0A8K7D1_9HYPH</name>
<protein>
    <recommendedName>
        <fullName evidence="8">MAPEG family protein</fullName>
    </recommendedName>
</protein>
<evidence type="ECO:0000256" key="1">
    <source>
        <dbReference type="ARBA" id="ARBA00004370"/>
    </source>
</evidence>
<sequence>MSLAAILLPMFLQVALTFALLFWMIILRLRAIRKGDVHPEVAASRQADWPPYVQQVSNAFHNAMEMPTLFYVVVLLGFMTKTLDTTVYVLMWMFTLSRIGHTAIHVTSNRLAHRTPMFLLGAVALALMWVLIAGRILVFQTN</sequence>
<dbReference type="AlphaFoldDB" id="A0A0A8K7D1"/>
<dbReference type="RefSeq" id="WP_045367799.1">
    <property type="nucleotide sequence ID" value="NZ_AP014648.1"/>
</dbReference>
<dbReference type="Pfam" id="PF01124">
    <property type="entry name" value="MAPEG"/>
    <property type="match status" value="1"/>
</dbReference>
<feature type="transmembrane region" description="Helical" evidence="5">
    <location>
        <begin position="69"/>
        <end position="95"/>
    </location>
</feature>
<keyword evidence="7" id="KW-1185">Reference proteome</keyword>
<feature type="transmembrane region" description="Helical" evidence="5">
    <location>
        <begin position="6"/>
        <end position="26"/>
    </location>
</feature>
<dbReference type="SUPFAM" id="SSF161084">
    <property type="entry name" value="MAPEG domain-like"/>
    <property type="match status" value="1"/>
</dbReference>
<keyword evidence="3 5" id="KW-1133">Transmembrane helix</keyword>
<dbReference type="Proteomes" id="UP000031643">
    <property type="component" value="Chromosome"/>
</dbReference>
<evidence type="ECO:0000313" key="7">
    <source>
        <dbReference type="Proteomes" id="UP000031643"/>
    </source>
</evidence>
<dbReference type="HOGENOM" id="CLU_129387_1_0_5"/>
<dbReference type="KEGG" id="mcg:GL4_2438"/>
<evidence type="ECO:0000256" key="4">
    <source>
        <dbReference type="ARBA" id="ARBA00023136"/>
    </source>
</evidence>
<evidence type="ECO:0008006" key="8">
    <source>
        <dbReference type="Google" id="ProtNLM"/>
    </source>
</evidence>
<reference evidence="6 7" key="1">
    <citation type="submission" date="2014-09" db="EMBL/GenBank/DDBJ databases">
        <title>Genome sequencing of Methyloceanibacter caenitepidi Gela4.</title>
        <authorList>
            <person name="Takeuchi M."/>
            <person name="Susumu S."/>
            <person name="Kamagata Y."/>
            <person name="Oshima K."/>
            <person name="Hattori M."/>
            <person name="Iwasaki W."/>
        </authorList>
    </citation>
    <scope>NUCLEOTIDE SEQUENCE [LARGE SCALE GENOMIC DNA]</scope>
    <source>
        <strain evidence="6 7">Gela4</strain>
    </source>
</reference>
<keyword evidence="2 5" id="KW-0812">Transmembrane</keyword>
<keyword evidence="4 5" id="KW-0472">Membrane</keyword>
<feature type="transmembrane region" description="Helical" evidence="5">
    <location>
        <begin position="115"/>
        <end position="138"/>
    </location>
</feature>
<gene>
    <name evidence="6" type="ORF">GL4_2438</name>
</gene>
<dbReference type="OrthoDB" id="5516290at2"/>
<dbReference type="EMBL" id="AP014648">
    <property type="protein sequence ID" value="BAQ17874.1"/>
    <property type="molecule type" value="Genomic_DNA"/>
</dbReference>
<proteinExistence type="predicted"/>
<dbReference type="STRING" id="1384459.GL4_2438"/>
<dbReference type="Gene3D" id="1.20.120.550">
    <property type="entry name" value="Membrane associated eicosanoid/glutathione metabolism-like domain"/>
    <property type="match status" value="1"/>
</dbReference>